<comment type="similarity">
    <text evidence="1">Belongs to the thymidylate kinase family.</text>
</comment>
<dbReference type="InterPro" id="IPR039430">
    <property type="entry name" value="Thymidylate_kin-like_dom"/>
</dbReference>
<dbReference type="InterPro" id="IPR018094">
    <property type="entry name" value="Thymidylate_kinase"/>
</dbReference>
<organism evidence="10">
    <name type="scientific">hydrothermal vent metagenome</name>
    <dbReference type="NCBI Taxonomy" id="652676"/>
    <lineage>
        <taxon>unclassified sequences</taxon>
        <taxon>metagenomes</taxon>
        <taxon>ecological metagenomes</taxon>
    </lineage>
</organism>
<evidence type="ECO:0000256" key="3">
    <source>
        <dbReference type="ARBA" id="ARBA00022679"/>
    </source>
</evidence>
<keyword evidence="3 10" id="KW-0808">Transferase</keyword>
<dbReference type="EMBL" id="UOYO01000012">
    <property type="protein sequence ID" value="VAY86421.1"/>
    <property type="molecule type" value="Genomic_DNA"/>
</dbReference>
<evidence type="ECO:0000259" key="9">
    <source>
        <dbReference type="Pfam" id="PF02223"/>
    </source>
</evidence>
<dbReference type="Gene3D" id="3.40.50.300">
    <property type="entry name" value="P-loop containing nucleotide triphosphate hydrolases"/>
    <property type="match status" value="1"/>
</dbReference>
<dbReference type="Pfam" id="PF02223">
    <property type="entry name" value="Thymidylate_kin"/>
    <property type="match status" value="1"/>
</dbReference>
<comment type="catalytic activity">
    <reaction evidence="8">
        <text>dTMP + ATP = dTDP + ADP</text>
        <dbReference type="Rhea" id="RHEA:13517"/>
        <dbReference type="ChEBI" id="CHEBI:30616"/>
        <dbReference type="ChEBI" id="CHEBI:58369"/>
        <dbReference type="ChEBI" id="CHEBI:63528"/>
        <dbReference type="ChEBI" id="CHEBI:456216"/>
        <dbReference type="EC" id="2.7.4.9"/>
    </reaction>
</comment>
<dbReference type="HAMAP" id="MF_00165">
    <property type="entry name" value="Thymidylate_kinase"/>
    <property type="match status" value="1"/>
</dbReference>
<dbReference type="AlphaFoldDB" id="A0A3B1EA20"/>
<dbReference type="GO" id="GO:0006227">
    <property type="term" value="P:dUDP biosynthetic process"/>
    <property type="evidence" value="ECO:0007669"/>
    <property type="project" value="TreeGrafter"/>
</dbReference>
<keyword evidence="5" id="KW-0547">Nucleotide-binding</keyword>
<dbReference type="SUPFAM" id="SSF52540">
    <property type="entry name" value="P-loop containing nucleoside triphosphate hydrolases"/>
    <property type="match status" value="1"/>
</dbReference>
<sequence length="190" mass="21606">MYVVIEGIDTAGKSTQLNYLHKKYPTAVITKEPGATRLGKKIRDIALNDQVNSNIAEMFLFLADRAEHIENIITPNIKNTIISDRSLISGIAYANQLTLKSAISLNLMAINNILPTHVILLELTREELRKRLNSKSNDTIESRGIDYLINIQERLKESIKLLKLNYIFINADEDRNSIAQKIDNFLEKKL</sequence>
<dbReference type="GO" id="GO:0005829">
    <property type="term" value="C:cytosol"/>
    <property type="evidence" value="ECO:0007669"/>
    <property type="project" value="TreeGrafter"/>
</dbReference>
<keyword evidence="6 10" id="KW-0418">Kinase</keyword>
<dbReference type="PANTHER" id="PTHR10344">
    <property type="entry name" value="THYMIDYLATE KINASE"/>
    <property type="match status" value="1"/>
</dbReference>
<dbReference type="GO" id="GO:0005524">
    <property type="term" value="F:ATP binding"/>
    <property type="evidence" value="ECO:0007669"/>
    <property type="project" value="UniProtKB-KW"/>
</dbReference>
<evidence type="ECO:0000256" key="8">
    <source>
        <dbReference type="ARBA" id="ARBA00048743"/>
    </source>
</evidence>
<evidence type="ECO:0000256" key="4">
    <source>
        <dbReference type="ARBA" id="ARBA00022727"/>
    </source>
</evidence>
<proteinExistence type="inferred from homology"/>
<protein>
    <recommendedName>
        <fullName evidence="2">dTMP kinase</fullName>
        <ecNumber evidence="2">2.7.4.9</ecNumber>
    </recommendedName>
</protein>
<evidence type="ECO:0000256" key="1">
    <source>
        <dbReference type="ARBA" id="ARBA00009776"/>
    </source>
</evidence>
<evidence type="ECO:0000313" key="10">
    <source>
        <dbReference type="EMBL" id="VAY86421.1"/>
    </source>
</evidence>
<name>A0A3B1EA20_9ZZZZ</name>
<dbReference type="CDD" id="cd01672">
    <property type="entry name" value="TMPK"/>
    <property type="match status" value="1"/>
</dbReference>
<dbReference type="GO" id="GO:0006235">
    <property type="term" value="P:dTTP biosynthetic process"/>
    <property type="evidence" value="ECO:0007669"/>
    <property type="project" value="TreeGrafter"/>
</dbReference>
<gene>
    <name evidence="10" type="ORF">MNB_ARC-1_763</name>
</gene>
<evidence type="ECO:0000256" key="2">
    <source>
        <dbReference type="ARBA" id="ARBA00012980"/>
    </source>
</evidence>
<dbReference type="GO" id="GO:0004798">
    <property type="term" value="F:dTMP kinase activity"/>
    <property type="evidence" value="ECO:0007669"/>
    <property type="project" value="UniProtKB-EC"/>
</dbReference>
<reference evidence="10" key="1">
    <citation type="submission" date="2018-10" db="EMBL/GenBank/DDBJ databases">
        <authorList>
            <person name="Aoki K."/>
        </authorList>
    </citation>
    <scope>NUCLEOTIDE SEQUENCE</scope>
</reference>
<evidence type="ECO:0000256" key="7">
    <source>
        <dbReference type="ARBA" id="ARBA00022840"/>
    </source>
</evidence>
<feature type="domain" description="Thymidylate kinase-like" evidence="9">
    <location>
        <begin position="5"/>
        <end position="182"/>
    </location>
</feature>
<dbReference type="NCBIfam" id="TIGR00041">
    <property type="entry name" value="DTMP_kinase"/>
    <property type="match status" value="1"/>
</dbReference>
<evidence type="ECO:0000256" key="6">
    <source>
        <dbReference type="ARBA" id="ARBA00022777"/>
    </source>
</evidence>
<keyword evidence="4" id="KW-0545">Nucleotide biosynthesis</keyword>
<evidence type="ECO:0000256" key="5">
    <source>
        <dbReference type="ARBA" id="ARBA00022741"/>
    </source>
</evidence>
<accession>A0A3B1EA20</accession>
<dbReference type="InterPro" id="IPR027417">
    <property type="entry name" value="P-loop_NTPase"/>
</dbReference>
<dbReference type="GO" id="GO:0006233">
    <property type="term" value="P:dTDP biosynthetic process"/>
    <property type="evidence" value="ECO:0007669"/>
    <property type="project" value="InterPro"/>
</dbReference>
<dbReference type="PANTHER" id="PTHR10344:SF4">
    <property type="entry name" value="UMP-CMP KINASE 2, MITOCHONDRIAL"/>
    <property type="match status" value="1"/>
</dbReference>
<keyword evidence="7" id="KW-0067">ATP-binding</keyword>
<dbReference type="EC" id="2.7.4.9" evidence="2"/>